<dbReference type="InParanoid" id="A0A7I4CCY2"/>
<reference evidence="1" key="3">
    <citation type="submission" date="2020-12" db="UniProtKB">
        <authorList>
            <consortium name="EnsemblPlants"/>
        </authorList>
    </citation>
    <scope>IDENTIFICATION</scope>
</reference>
<protein>
    <submittedName>
        <fullName evidence="1">Uncharacterized protein</fullName>
    </submittedName>
</protein>
<name>A0A7I4CCY2_PHYPA</name>
<dbReference type="AlphaFoldDB" id="A0A7I4CCY2"/>
<dbReference type="EnsemblPlants" id="Pp3c22_7210V3.1">
    <property type="protein sequence ID" value="Pp3c22_7210V3.1"/>
    <property type="gene ID" value="Pp3c22_7210"/>
</dbReference>
<dbReference type="EMBL" id="ABEU02000022">
    <property type="status" value="NOT_ANNOTATED_CDS"/>
    <property type="molecule type" value="Genomic_DNA"/>
</dbReference>
<dbReference type="Gramene" id="Pp3c22_7210V3.1">
    <property type="protein sequence ID" value="Pp3c22_7210V3.1"/>
    <property type="gene ID" value="Pp3c22_7210"/>
</dbReference>
<evidence type="ECO:0000313" key="1">
    <source>
        <dbReference type="EnsemblPlants" id="Pp3c22_7210V3.1"/>
    </source>
</evidence>
<accession>A0A7I4CCY2</accession>
<reference evidence="1 2" key="2">
    <citation type="journal article" date="2018" name="Plant J.">
        <title>The Physcomitrella patens chromosome-scale assembly reveals moss genome structure and evolution.</title>
        <authorList>
            <person name="Lang D."/>
            <person name="Ullrich K.K."/>
            <person name="Murat F."/>
            <person name="Fuchs J."/>
            <person name="Jenkins J."/>
            <person name="Haas F.B."/>
            <person name="Piednoel M."/>
            <person name="Gundlach H."/>
            <person name="Van Bel M."/>
            <person name="Meyberg R."/>
            <person name="Vives C."/>
            <person name="Morata J."/>
            <person name="Symeonidi A."/>
            <person name="Hiss M."/>
            <person name="Muchero W."/>
            <person name="Kamisugi Y."/>
            <person name="Saleh O."/>
            <person name="Blanc G."/>
            <person name="Decker E.L."/>
            <person name="van Gessel N."/>
            <person name="Grimwood J."/>
            <person name="Hayes R.D."/>
            <person name="Graham S.W."/>
            <person name="Gunter L.E."/>
            <person name="McDaniel S.F."/>
            <person name="Hoernstein S.N.W."/>
            <person name="Larsson A."/>
            <person name="Li F.W."/>
            <person name="Perroud P.F."/>
            <person name="Phillips J."/>
            <person name="Ranjan P."/>
            <person name="Rokshar D.S."/>
            <person name="Rothfels C.J."/>
            <person name="Schneider L."/>
            <person name="Shu S."/>
            <person name="Stevenson D.W."/>
            <person name="Thummler F."/>
            <person name="Tillich M."/>
            <person name="Villarreal Aguilar J.C."/>
            <person name="Widiez T."/>
            <person name="Wong G.K."/>
            <person name="Wymore A."/>
            <person name="Zhang Y."/>
            <person name="Zimmer A.D."/>
            <person name="Quatrano R.S."/>
            <person name="Mayer K.F.X."/>
            <person name="Goodstein D."/>
            <person name="Casacuberta J.M."/>
            <person name="Vandepoele K."/>
            <person name="Reski R."/>
            <person name="Cuming A.C."/>
            <person name="Tuskan G.A."/>
            <person name="Maumus F."/>
            <person name="Salse J."/>
            <person name="Schmutz J."/>
            <person name="Rensing S.A."/>
        </authorList>
    </citation>
    <scope>NUCLEOTIDE SEQUENCE [LARGE SCALE GENOMIC DNA]</scope>
    <source>
        <strain evidence="1 2">cv. Gransden 2004</strain>
    </source>
</reference>
<reference evidence="1 2" key="1">
    <citation type="journal article" date="2008" name="Science">
        <title>The Physcomitrella genome reveals evolutionary insights into the conquest of land by plants.</title>
        <authorList>
            <person name="Rensing S."/>
            <person name="Lang D."/>
            <person name="Zimmer A."/>
            <person name="Terry A."/>
            <person name="Salamov A."/>
            <person name="Shapiro H."/>
            <person name="Nishiyama T."/>
            <person name="Perroud P.-F."/>
            <person name="Lindquist E."/>
            <person name="Kamisugi Y."/>
            <person name="Tanahashi T."/>
            <person name="Sakakibara K."/>
            <person name="Fujita T."/>
            <person name="Oishi K."/>
            <person name="Shin-I T."/>
            <person name="Kuroki Y."/>
            <person name="Toyoda A."/>
            <person name="Suzuki Y."/>
            <person name="Hashimoto A."/>
            <person name="Yamaguchi K."/>
            <person name="Sugano A."/>
            <person name="Kohara Y."/>
            <person name="Fujiyama A."/>
            <person name="Anterola A."/>
            <person name="Aoki S."/>
            <person name="Ashton N."/>
            <person name="Barbazuk W.B."/>
            <person name="Barker E."/>
            <person name="Bennetzen J."/>
            <person name="Bezanilla M."/>
            <person name="Blankenship R."/>
            <person name="Cho S.H."/>
            <person name="Dutcher S."/>
            <person name="Estelle M."/>
            <person name="Fawcett J.A."/>
            <person name="Gundlach H."/>
            <person name="Hanada K."/>
            <person name="Heyl A."/>
            <person name="Hicks K.A."/>
            <person name="Hugh J."/>
            <person name="Lohr M."/>
            <person name="Mayer K."/>
            <person name="Melkozernov A."/>
            <person name="Murata T."/>
            <person name="Nelson D."/>
            <person name="Pils B."/>
            <person name="Prigge M."/>
            <person name="Reiss B."/>
            <person name="Renner T."/>
            <person name="Rombauts S."/>
            <person name="Rushton P."/>
            <person name="Sanderfoot A."/>
            <person name="Schween G."/>
            <person name="Shiu S.-H."/>
            <person name="Stueber K."/>
            <person name="Theodoulou F.L."/>
            <person name="Tu H."/>
            <person name="Van de Peer Y."/>
            <person name="Verrier P.J."/>
            <person name="Waters E."/>
            <person name="Wood A."/>
            <person name="Yang L."/>
            <person name="Cove D."/>
            <person name="Cuming A."/>
            <person name="Hasebe M."/>
            <person name="Lucas S."/>
            <person name="Mishler D.B."/>
            <person name="Reski R."/>
            <person name="Grigoriev I."/>
            <person name="Quatrano R.S."/>
            <person name="Boore J.L."/>
        </authorList>
    </citation>
    <scope>NUCLEOTIDE SEQUENCE [LARGE SCALE GENOMIC DNA]</scope>
    <source>
        <strain evidence="1 2">cv. Gransden 2004</strain>
    </source>
</reference>
<organism evidence="1 2">
    <name type="scientific">Physcomitrium patens</name>
    <name type="common">Spreading-leaved earth moss</name>
    <name type="synonym">Physcomitrella patens</name>
    <dbReference type="NCBI Taxonomy" id="3218"/>
    <lineage>
        <taxon>Eukaryota</taxon>
        <taxon>Viridiplantae</taxon>
        <taxon>Streptophyta</taxon>
        <taxon>Embryophyta</taxon>
        <taxon>Bryophyta</taxon>
        <taxon>Bryophytina</taxon>
        <taxon>Bryopsida</taxon>
        <taxon>Funariidae</taxon>
        <taxon>Funariales</taxon>
        <taxon>Funariaceae</taxon>
        <taxon>Physcomitrium</taxon>
    </lineage>
</organism>
<evidence type="ECO:0000313" key="2">
    <source>
        <dbReference type="Proteomes" id="UP000006727"/>
    </source>
</evidence>
<keyword evidence="2" id="KW-1185">Reference proteome</keyword>
<dbReference type="Proteomes" id="UP000006727">
    <property type="component" value="Chromosome 22"/>
</dbReference>
<proteinExistence type="predicted"/>
<sequence>MKISEAASDLLVVLPESSKKYQPGLRPAVNMIVT</sequence>